<evidence type="ECO:0000313" key="4">
    <source>
        <dbReference type="Proteomes" id="UP001367508"/>
    </source>
</evidence>
<comment type="caution">
    <text evidence="2">The sequence shown here is derived from an EMBL/GenBank/DDBJ whole genome shotgun (WGS) entry which is preliminary data.</text>
</comment>
<evidence type="ECO:0000313" key="1">
    <source>
        <dbReference type="EMBL" id="KAK7330620.1"/>
    </source>
</evidence>
<dbReference type="EMBL" id="JAYMYQ010000005">
    <property type="protein sequence ID" value="KAK7330620.1"/>
    <property type="molecule type" value="Genomic_DNA"/>
</dbReference>
<dbReference type="Proteomes" id="UP001367508">
    <property type="component" value="Unassembled WGS sequence"/>
</dbReference>
<keyword evidence="4" id="KW-1185">Reference proteome</keyword>
<evidence type="ECO:0000313" key="3">
    <source>
        <dbReference type="EMBL" id="KAK7350061.1"/>
    </source>
</evidence>
<dbReference type="AlphaFoldDB" id="A0AAN9QTN9"/>
<organism evidence="2 4">
    <name type="scientific">Canavalia gladiata</name>
    <name type="common">Sword bean</name>
    <name type="synonym">Dolichos gladiatus</name>
    <dbReference type="NCBI Taxonomy" id="3824"/>
    <lineage>
        <taxon>Eukaryota</taxon>
        <taxon>Viridiplantae</taxon>
        <taxon>Streptophyta</taxon>
        <taxon>Embryophyta</taxon>
        <taxon>Tracheophyta</taxon>
        <taxon>Spermatophyta</taxon>
        <taxon>Magnoliopsida</taxon>
        <taxon>eudicotyledons</taxon>
        <taxon>Gunneridae</taxon>
        <taxon>Pentapetalae</taxon>
        <taxon>rosids</taxon>
        <taxon>fabids</taxon>
        <taxon>Fabales</taxon>
        <taxon>Fabaceae</taxon>
        <taxon>Papilionoideae</taxon>
        <taxon>50 kb inversion clade</taxon>
        <taxon>NPAAA clade</taxon>
        <taxon>indigoferoid/millettioid clade</taxon>
        <taxon>Phaseoleae</taxon>
        <taxon>Canavalia</taxon>
    </lineage>
</organism>
<accession>A0AAN9QTN9</accession>
<name>A0AAN9QTN9_CANGL</name>
<reference evidence="2 4" key="1">
    <citation type="submission" date="2024-01" db="EMBL/GenBank/DDBJ databases">
        <title>The genomes of 5 underutilized Papilionoideae crops provide insights into root nodulation and disease resistanc.</title>
        <authorList>
            <person name="Jiang F."/>
        </authorList>
    </citation>
    <scope>NUCLEOTIDE SEQUENCE [LARGE SCALE GENOMIC DNA]</scope>
    <source>
        <strain evidence="2">LVBAO_FW01</strain>
        <tissue evidence="2">Leaves</tissue>
    </source>
</reference>
<evidence type="ECO:0000313" key="2">
    <source>
        <dbReference type="EMBL" id="KAK7350060.1"/>
    </source>
</evidence>
<dbReference type="EMBL" id="JAYMYQ010000002">
    <property type="protein sequence ID" value="KAK7350060.1"/>
    <property type="molecule type" value="Genomic_DNA"/>
</dbReference>
<protein>
    <submittedName>
        <fullName evidence="2">Uncharacterized protein</fullName>
    </submittedName>
</protein>
<proteinExistence type="predicted"/>
<sequence>MHSYINHRHGSLWCELPRGLIRDGHLHSWSTGFDLGKWRLRDHFVLSMHCVKPRQRAWLSWVQARHHSRRLVSEEAPYLLRCLKRFHFATMAKRHLLPILILRYL</sequence>
<gene>
    <name evidence="2" type="ORF">VNO77_08139</name>
    <name evidence="3" type="ORF">VNO77_08140</name>
    <name evidence="1" type="ORF">VNO77_24818</name>
</gene>
<dbReference type="EMBL" id="JAYMYQ010000002">
    <property type="protein sequence ID" value="KAK7350061.1"/>
    <property type="molecule type" value="Genomic_DNA"/>
</dbReference>